<name>A0A2H5XFA9_9BACT</name>
<gene>
    <name evidence="1" type="ORF">HRbin17_02394</name>
</gene>
<protein>
    <submittedName>
        <fullName evidence="1">Uncharacterized protein</fullName>
    </submittedName>
</protein>
<dbReference type="AlphaFoldDB" id="A0A2H5XFA9"/>
<reference evidence="2" key="1">
    <citation type="submission" date="2017-09" db="EMBL/GenBank/DDBJ databases">
        <title>Metaegenomics of thermophilic ammonia-oxidizing enrichment culture.</title>
        <authorList>
            <person name="Kato S."/>
            <person name="Suzuki K."/>
        </authorList>
    </citation>
    <scope>NUCLEOTIDE SEQUENCE [LARGE SCALE GENOMIC DNA]</scope>
</reference>
<sequence>MTLSLSQTHRRQLEADFERWRFAPLPRPLWQFALERYGVDLRGTYADLPVALLIGKASGQLSMEPHQVRADGQAGLGFCVLKTVIAEDATGQRSMQAWALPVTRMRVERIRGADGTEGWTVTWVGRGWHKDLAAYLRFFDTALAIGAEHSMLIVPSVKAHLPASPDEAWRVDEYDFTVRALLTVWRKHHPDTPMPLEFDFSPTLAGSDRAQQQATILQWLAMVPRLLRRAAERATGCPAPRVLRVGIKVFNALFDDAFQLTMVRTLLAEAAQGDGADFLVYANRLFDPHREWDGVRGVAYGGPDLSARNLRVLRQLAKQRWRGQLPCWLPLSGTGNVSSGSIAFRYLTCGCTSLQIHTFFQLPLSCYAKRTGSRIERALHQLLLAPDDGLLAWLLWAKERLGVEPLTLAHLTERDWSDGIG</sequence>
<comment type="caution">
    <text evidence="1">The sequence shown here is derived from an EMBL/GenBank/DDBJ whole genome shotgun (WGS) entry which is preliminary data.</text>
</comment>
<proteinExistence type="predicted"/>
<accession>A0A2H5XFA9</accession>
<dbReference type="Proteomes" id="UP000236173">
    <property type="component" value="Unassembled WGS sequence"/>
</dbReference>
<organism evidence="1 2">
    <name type="scientific">Candidatus Fervidibacter japonicus</name>
    <dbReference type="NCBI Taxonomy" id="2035412"/>
    <lineage>
        <taxon>Bacteria</taxon>
        <taxon>Candidatus Fervidibacterota</taxon>
        <taxon>Candidatus Fervidibacter</taxon>
    </lineage>
</organism>
<dbReference type="EMBL" id="BEHT01000040">
    <property type="protein sequence ID" value="GBC99863.1"/>
    <property type="molecule type" value="Genomic_DNA"/>
</dbReference>
<dbReference type="Gene3D" id="3.20.20.70">
    <property type="entry name" value="Aldolase class I"/>
    <property type="match status" value="1"/>
</dbReference>
<dbReference type="InterPro" id="IPR013785">
    <property type="entry name" value="Aldolase_TIM"/>
</dbReference>
<evidence type="ECO:0000313" key="2">
    <source>
        <dbReference type="Proteomes" id="UP000236173"/>
    </source>
</evidence>
<dbReference type="SUPFAM" id="SSF51395">
    <property type="entry name" value="FMN-linked oxidoreductases"/>
    <property type="match status" value="1"/>
</dbReference>
<evidence type="ECO:0000313" key="1">
    <source>
        <dbReference type="EMBL" id="GBC99863.1"/>
    </source>
</evidence>